<evidence type="ECO:0000313" key="4">
    <source>
        <dbReference type="EMBL" id="MBC2650435.1"/>
    </source>
</evidence>
<dbReference type="InterPro" id="IPR036271">
    <property type="entry name" value="Tet_transcr_reg_TetR-rel_C_sf"/>
</dbReference>
<evidence type="ECO:0000256" key="2">
    <source>
        <dbReference type="PROSITE-ProRule" id="PRU00335"/>
    </source>
</evidence>
<dbReference type="InterPro" id="IPR050109">
    <property type="entry name" value="HTH-type_TetR-like_transc_reg"/>
</dbReference>
<feature type="DNA-binding region" description="H-T-H motif" evidence="2">
    <location>
        <begin position="44"/>
        <end position="63"/>
    </location>
</feature>
<keyword evidence="5" id="KW-1185">Reference proteome</keyword>
<dbReference type="GO" id="GO:0003700">
    <property type="term" value="F:DNA-binding transcription factor activity"/>
    <property type="evidence" value="ECO:0007669"/>
    <property type="project" value="TreeGrafter"/>
</dbReference>
<evidence type="ECO:0000256" key="1">
    <source>
        <dbReference type="ARBA" id="ARBA00023125"/>
    </source>
</evidence>
<evidence type="ECO:0000313" key="5">
    <source>
        <dbReference type="Proteomes" id="UP000520156"/>
    </source>
</evidence>
<protein>
    <submittedName>
        <fullName evidence="4">TetR/AcrR family transcriptional regulator</fullName>
    </submittedName>
</protein>
<feature type="domain" description="HTH tetR-type" evidence="3">
    <location>
        <begin position="21"/>
        <end position="81"/>
    </location>
</feature>
<organism evidence="4 5">
    <name type="scientific">Novosphingobium aerophilum</name>
    <dbReference type="NCBI Taxonomy" id="2839843"/>
    <lineage>
        <taxon>Bacteria</taxon>
        <taxon>Pseudomonadati</taxon>
        <taxon>Pseudomonadota</taxon>
        <taxon>Alphaproteobacteria</taxon>
        <taxon>Sphingomonadales</taxon>
        <taxon>Sphingomonadaceae</taxon>
        <taxon>Novosphingobium</taxon>
    </lineage>
</organism>
<dbReference type="Gene3D" id="1.10.357.10">
    <property type="entry name" value="Tetracycline Repressor, domain 2"/>
    <property type="match status" value="1"/>
</dbReference>
<sequence length="215" mass="23856">MPETRPQTLSRAGRPSRAEAEARIEELLESALDLFLTHGFERTSIDAIAAAVRMNKRTVYARFADKSALFLAAVQRAIARDVIPVAILTRLDSGDVEDSLVAIGRLRIEHFLQPAALRLQRILRAESIRFPQIADWHFELSTLPFMTYVAGLLQRAMDEGRIRTVDAAQAAAAFMSLVVGGQVRPLVAGRIPSPGDIDRRIRFAVDLILHGLLQH</sequence>
<dbReference type="GO" id="GO:0000976">
    <property type="term" value="F:transcription cis-regulatory region binding"/>
    <property type="evidence" value="ECO:0007669"/>
    <property type="project" value="TreeGrafter"/>
</dbReference>
<dbReference type="Gene3D" id="1.10.10.60">
    <property type="entry name" value="Homeodomain-like"/>
    <property type="match status" value="1"/>
</dbReference>
<dbReference type="PROSITE" id="PS50977">
    <property type="entry name" value="HTH_TETR_2"/>
    <property type="match status" value="1"/>
</dbReference>
<name>A0A7X1KAS4_9SPHN</name>
<dbReference type="Pfam" id="PF14246">
    <property type="entry name" value="TetR_C_7"/>
    <property type="match status" value="1"/>
</dbReference>
<dbReference type="PANTHER" id="PTHR30055">
    <property type="entry name" value="HTH-TYPE TRANSCRIPTIONAL REGULATOR RUTR"/>
    <property type="match status" value="1"/>
</dbReference>
<evidence type="ECO:0000259" key="3">
    <source>
        <dbReference type="PROSITE" id="PS50977"/>
    </source>
</evidence>
<proteinExistence type="predicted"/>
<accession>A0A7X1KAS4</accession>
<dbReference type="InterPro" id="IPR001647">
    <property type="entry name" value="HTH_TetR"/>
</dbReference>
<dbReference type="PRINTS" id="PR00455">
    <property type="entry name" value="HTHTETR"/>
</dbReference>
<dbReference type="InterPro" id="IPR039536">
    <property type="entry name" value="TetR_C_Proteobacteria"/>
</dbReference>
<dbReference type="SUPFAM" id="SSF48498">
    <property type="entry name" value="Tetracyclin repressor-like, C-terminal domain"/>
    <property type="match status" value="1"/>
</dbReference>
<dbReference type="AlphaFoldDB" id="A0A7X1KAS4"/>
<comment type="caution">
    <text evidence="4">The sequence shown here is derived from an EMBL/GenBank/DDBJ whole genome shotgun (WGS) entry which is preliminary data.</text>
</comment>
<dbReference type="RefSeq" id="WP_185681831.1">
    <property type="nucleotide sequence ID" value="NZ_JACLAU010000001.1"/>
</dbReference>
<reference evidence="4 5" key="1">
    <citation type="submission" date="2020-08" db="EMBL/GenBank/DDBJ databases">
        <title>The genome sequence of Novosphingobium flavum 4Y4.</title>
        <authorList>
            <person name="Liu Y."/>
        </authorList>
    </citation>
    <scope>NUCLEOTIDE SEQUENCE [LARGE SCALE GENOMIC DNA]</scope>
    <source>
        <strain evidence="4 5">4Y4</strain>
    </source>
</reference>
<dbReference type="Proteomes" id="UP000520156">
    <property type="component" value="Unassembled WGS sequence"/>
</dbReference>
<gene>
    <name evidence="4" type="ORF">H7F49_01795</name>
</gene>
<keyword evidence="1 2" id="KW-0238">DNA-binding</keyword>
<dbReference type="EMBL" id="JACLAU010000001">
    <property type="protein sequence ID" value="MBC2650435.1"/>
    <property type="molecule type" value="Genomic_DNA"/>
</dbReference>
<dbReference type="PANTHER" id="PTHR30055:SF146">
    <property type="entry name" value="HTH-TYPE TRANSCRIPTIONAL DUAL REGULATOR CECR"/>
    <property type="match status" value="1"/>
</dbReference>
<dbReference type="SUPFAM" id="SSF46689">
    <property type="entry name" value="Homeodomain-like"/>
    <property type="match status" value="1"/>
</dbReference>
<dbReference type="Pfam" id="PF00440">
    <property type="entry name" value="TetR_N"/>
    <property type="match status" value="1"/>
</dbReference>
<dbReference type="InterPro" id="IPR009057">
    <property type="entry name" value="Homeodomain-like_sf"/>
</dbReference>